<dbReference type="AlphaFoldDB" id="A0A8H5CG08"/>
<dbReference type="SUPFAM" id="SSF53300">
    <property type="entry name" value="vWA-like"/>
    <property type="match status" value="1"/>
</dbReference>
<evidence type="ECO:0000256" key="1">
    <source>
        <dbReference type="SAM" id="MobiDB-lite"/>
    </source>
</evidence>
<accession>A0A8H5CG08</accession>
<feature type="domain" description="VWFA" evidence="2">
    <location>
        <begin position="41"/>
        <end position="253"/>
    </location>
</feature>
<evidence type="ECO:0000313" key="4">
    <source>
        <dbReference type="Proteomes" id="UP000541558"/>
    </source>
</evidence>
<comment type="caution">
    <text evidence="3">The sequence shown here is derived from an EMBL/GenBank/DDBJ whole genome shotgun (WGS) entry which is preliminary data.</text>
</comment>
<dbReference type="OrthoDB" id="301415at2759"/>
<feature type="compositionally biased region" description="Low complexity" evidence="1">
    <location>
        <begin position="1"/>
        <end position="18"/>
    </location>
</feature>
<organism evidence="3 4">
    <name type="scientific">Ephemerocybe angulata</name>
    <dbReference type="NCBI Taxonomy" id="980116"/>
    <lineage>
        <taxon>Eukaryota</taxon>
        <taxon>Fungi</taxon>
        <taxon>Dikarya</taxon>
        <taxon>Basidiomycota</taxon>
        <taxon>Agaricomycotina</taxon>
        <taxon>Agaricomycetes</taxon>
        <taxon>Agaricomycetidae</taxon>
        <taxon>Agaricales</taxon>
        <taxon>Agaricineae</taxon>
        <taxon>Psathyrellaceae</taxon>
        <taxon>Ephemerocybe</taxon>
    </lineage>
</organism>
<dbReference type="PROSITE" id="PS50234">
    <property type="entry name" value="VWFA"/>
    <property type="match status" value="1"/>
</dbReference>
<dbReference type="EMBL" id="JAACJK010000006">
    <property type="protein sequence ID" value="KAF5339862.1"/>
    <property type="molecule type" value="Genomic_DNA"/>
</dbReference>
<keyword evidence="4" id="KW-1185">Reference proteome</keyword>
<feature type="region of interest" description="Disordered" evidence="1">
    <location>
        <begin position="1"/>
        <end position="36"/>
    </location>
</feature>
<dbReference type="CDD" id="cd00198">
    <property type="entry name" value="vWFA"/>
    <property type="match status" value="1"/>
</dbReference>
<dbReference type="SMART" id="SM00327">
    <property type="entry name" value="VWA"/>
    <property type="match status" value="1"/>
</dbReference>
<reference evidence="3 4" key="1">
    <citation type="journal article" date="2020" name="ISME J.">
        <title>Uncovering the hidden diversity of litter-decomposition mechanisms in mushroom-forming fungi.</title>
        <authorList>
            <person name="Floudas D."/>
            <person name="Bentzer J."/>
            <person name="Ahren D."/>
            <person name="Johansson T."/>
            <person name="Persson P."/>
            <person name="Tunlid A."/>
        </authorList>
    </citation>
    <scope>NUCLEOTIDE SEQUENCE [LARGE SCALE GENOMIC DNA]</scope>
    <source>
        <strain evidence="3 4">CBS 175.51</strain>
    </source>
</reference>
<protein>
    <recommendedName>
        <fullName evidence="2">VWFA domain-containing protein</fullName>
    </recommendedName>
</protein>
<dbReference type="Proteomes" id="UP000541558">
    <property type="component" value="Unassembled WGS sequence"/>
</dbReference>
<dbReference type="Gene3D" id="3.40.50.410">
    <property type="entry name" value="von Willebrand factor, type A domain"/>
    <property type="match status" value="1"/>
</dbReference>
<dbReference type="PANTHER" id="PTHR47763">
    <property type="entry name" value="ALPHA-PROTEIN KINASE VWKA"/>
    <property type="match status" value="1"/>
</dbReference>
<name>A0A8H5CG08_9AGAR</name>
<evidence type="ECO:0000313" key="3">
    <source>
        <dbReference type="EMBL" id="KAF5339862.1"/>
    </source>
</evidence>
<dbReference type="Pfam" id="PF00092">
    <property type="entry name" value="VWA"/>
    <property type="match status" value="1"/>
</dbReference>
<feature type="compositionally biased region" description="Low complexity" evidence="1">
    <location>
        <begin position="444"/>
        <end position="461"/>
    </location>
</feature>
<feature type="region of interest" description="Disordered" evidence="1">
    <location>
        <begin position="349"/>
        <end position="384"/>
    </location>
</feature>
<feature type="region of interest" description="Disordered" evidence="1">
    <location>
        <begin position="444"/>
        <end position="468"/>
    </location>
</feature>
<gene>
    <name evidence="3" type="ORF">D9611_009183</name>
</gene>
<sequence length="510" mass="53737">MASLEAPDAPAPTTDPGAQPGPPEPKENLNGPQETEGRPLDILFLQDATGSQGPYIKSARSAISDICTKVSASFSLAKGDIRFGLIAFRDHPPQDRSYVTKNFGFTADVERMKKNLAGLTATGGGDGPEASTAALAAALDMEWEEDAVKIVVLITDAPPHGLGEAGDGFPNGSPDQNDPLQIVRQMAERGITLYVIACEPSLSRYMHAIDFYRAICQITSGKMVPLLNASQLGDYIVGSTLETFETEKLIQEFQGVILEDVYGQGKPVDEVMGNMQQKMEERKTEIQTLNVEDIYNPSKQADANVAIWVEAENLGGAKGNIKPVRAARIKASYAADMAGANHAYPVPAPYATHAPRPPSTTSFAGATSPYGGPHKGSTDSRPIYRHSSHRAPIASSHAPTPFGGSWYSPPPPAPAAPAPGAPYSSYLHSGGSAPSYGSPSLSMAYGAASAPSPASSTPYASQQMDMSQTRRVVMQSLMRSAKVGPGGVLTPVGEYAGKSEVKFASGKEGK</sequence>
<proteinExistence type="predicted"/>
<dbReference type="GO" id="GO:0004674">
    <property type="term" value="F:protein serine/threonine kinase activity"/>
    <property type="evidence" value="ECO:0007669"/>
    <property type="project" value="TreeGrafter"/>
</dbReference>
<dbReference type="GO" id="GO:0005737">
    <property type="term" value="C:cytoplasm"/>
    <property type="evidence" value="ECO:0007669"/>
    <property type="project" value="TreeGrafter"/>
</dbReference>
<dbReference type="PANTHER" id="PTHR47763:SF1">
    <property type="entry name" value="DUF659 DOMAIN-CONTAINING PROTEIN"/>
    <property type="match status" value="1"/>
</dbReference>
<evidence type="ECO:0000259" key="2">
    <source>
        <dbReference type="PROSITE" id="PS50234"/>
    </source>
</evidence>
<dbReference type="InterPro" id="IPR052969">
    <property type="entry name" value="Thr-specific_kinase-like"/>
</dbReference>
<dbReference type="InterPro" id="IPR036465">
    <property type="entry name" value="vWFA_dom_sf"/>
</dbReference>
<dbReference type="InterPro" id="IPR002035">
    <property type="entry name" value="VWF_A"/>
</dbReference>